<reference evidence="3 4" key="1">
    <citation type="submission" date="2024-02" db="EMBL/GenBank/DDBJ databases">
        <title>Winogradskyella poriferorum JCM 12885.</title>
        <authorList>
            <person name="Zhang D.-F."/>
            <person name="Fu Z.-Y."/>
        </authorList>
    </citation>
    <scope>NUCLEOTIDE SEQUENCE [LARGE SCALE GENOMIC DNA]</scope>
    <source>
        <strain evidence="3 4">JCM 12885</strain>
    </source>
</reference>
<evidence type="ECO:0000313" key="4">
    <source>
        <dbReference type="Proteomes" id="UP001356704"/>
    </source>
</evidence>
<evidence type="ECO:0000259" key="2">
    <source>
        <dbReference type="SMART" id="SM00974"/>
    </source>
</evidence>
<dbReference type="RefSeq" id="WP_331808224.1">
    <property type="nucleotide sequence ID" value="NZ_JAZHOU010000001.1"/>
</dbReference>
<name>A0ABU7W061_9FLAO</name>
<feature type="coiled-coil region" evidence="1">
    <location>
        <begin position="88"/>
        <end position="115"/>
    </location>
</feature>
<evidence type="ECO:0000313" key="3">
    <source>
        <dbReference type="EMBL" id="MEF3077381.1"/>
    </source>
</evidence>
<gene>
    <name evidence="3" type="ORF">V1468_00060</name>
</gene>
<dbReference type="SMART" id="SM00974">
    <property type="entry name" value="T5orf172"/>
    <property type="match status" value="1"/>
</dbReference>
<dbReference type="InterPro" id="IPR018306">
    <property type="entry name" value="Phage_T5_Orf172_DNA-bd"/>
</dbReference>
<protein>
    <submittedName>
        <fullName evidence="3">GIY-YIG nuclease family protein</fullName>
    </submittedName>
</protein>
<dbReference type="Pfam" id="PF10544">
    <property type="entry name" value="T5orf172"/>
    <property type="match status" value="1"/>
</dbReference>
<comment type="caution">
    <text evidence="3">The sequence shown here is derived from an EMBL/GenBank/DDBJ whole genome shotgun (WGS) entry which is preliminary data.</text>
</comment>
<sequence length="282" mass="33633">MKKGFIYILSNNSLKENLLKIGKTSKETADRTKQLSSSTSIPENFEIEEEFEFSDINWAERKIHSQLAKYRYNKRKEFFNCKISIAKQAIIETQIEDKKREISTLKNDLKSVKDILSNSEFLEHKWKNFFQNLNWNFKVVDRKVDYLQPNFILETKSWDIGPKGEMEISNRNSKVFVCPELSENPDRSNLPYEITELIEQPDLDSRLIFVNIQPKEEMTEIIFGWEYILENEKWEKRKFIETKSGFGLFDEDRTWFDFVNGESVERDGLYPNKSEIMKLWNE</sequence>
<proteinExistence type="predicted"/>
<feature type="domain" description="Bacteriophage T5 Orf172 DNA-binding" evidence="2">
    <location>
        <begin position="13"/>
        <end position="93"/>
    </location>
</feature>
<organism evidence="3 4">
    <name type="scientific">Winogradskyella poriferorum</name>
    <dbReference type="NCBI Taxonomy" id="307627"/>
    <lineage>
        <taxon>Bacteria</taxon>
        <taxon>Pseudomonadati</taxon>
        <taxon>Bacteroidota</taxon>
        <taxon>Flavobacteriia</taxon>
        <taxon>Flavobacteriales</taxon>
        <taxon>Flavobacteriaceae</taxon>
        <taxon>Winogradskyella</taxon>
    </lineage>
</organism>
<dbReference type="Proteomes" id="UP001356704">
    <property type="component" value="Unassembled WGS sequence"/>
</dbReference>
<accession>A0ABU7W061</accession>
<keyword evidence="4" id="KW-1185">Reference proteome</keyword>
<keyword evidence="1" id="KW-0175">Coiled coil</keyword>
<dbReference type="EMBL" id="JAZHOU010000001">
    <property type="protein sequence ID" value="MEF3077381.1"/>
    <property type="molecule type" value="Genomic_DNA"/>
</dbReference>
<evidence type="ECO:0000256" key="1">
    <source>
        <dbReference type="SAM" id="Coils"/>
    </source>
</evidence>